<gene>
    <name evidence="3" type="ORF">AB0I48_00855</name>
</gene>
<sequence>MRSAVIAAFVGASLLTGTTATAAVSSTAGTGSGTATTGSSSGSAGGATTTGSGNSGSATGLETLLFGGPLLCAAIGSAINANLTCPGTAGPNIP</sequence>
<evidence type="ECO:0000313" key="4">
    <source>
        <dbReference type="Proteomes" id="UP001551695"/>
    </source>
</evidence>
<organism evidence="3 4">
    <name type="scientific">Nocardia aurea</name>
    <dbReference type="NCBI Taxonomy" id="2144174"/>
    <lineage>
        <taxon>Bacteria</taxon>
        <taxon>Bacillati</taxon>
        <taxon>Actinomycetota</taxon>
        <taxon>Actinomycetes</taxon>
        <taxon>Mycobacteriales</taxon>
        <taxon>Nocardiaceae</taxon>
        <taxon>Nocardia</taxon>
    </lineage>
</organism>
<dbReference type="Proteomes" id="UP001551695">
    <property type="component" value="Unassembled WGS sequence"/>
</dbReference>
<feature type="region of interest" description="Disordered" evidence="1">
    <location>
        <begin position="24"/>
        <end position="54"/>
    </location>
</feature>
<dbReference type="EMBL" id="JBFAKC010000001">
    <property type="protein sequence ID" value="MEV0706095.1"/>
    <property type="molecule type" value="Genomic_DNA"/>
</dbReference>
<evidence type="ECO:0000313" key="3">
    <source>
        <dbReference type="EMBL" id="MEV0706095.1"/>
    </source>
</evidence>
<keyword evidence="2" id="KW-0732">Signal</keyword>
<accession>A0ABV3FL01</accession>
<proteinExistence type="predicted"/>
<evidence type="ECO:0008006" key="5">
    <source>
        <dbReference type="Google" id="ProtNLM"/>
    </source>
</evidence>
<evidence type="ECO:0000256" key="2">
    <source>
        <dbReference type="SAM" id="SignalP"/>
    </source>
</evidence>
<dbReference type="RefSeq" id="WP_109523931.1">
    <property type="nucleotide sequence ID" value="NZ_JBEXKW010000158.1"/>
</dbReference>
<reference evidence="3 4" key="1">
    <citation type="submission" date="2024-06" db="EMBL/GenBank/DDBJ databases">
        <title>The Natural Products Discovery Center: Release of the First 8490 Sequenced Strains for Exploring Actinobacteria Biosynthetic Diversity.</title>
        <authorList>
            <person name="Kalkreuter E."/>
            <person name="Kautsar S.A."/>
            <person name="Yang D."/>
            <person name="Bader C.D."/>
            <person name="Teijaro C.N."/>
            <person name="Fluegel L."/>
            <person name="Davis C.M."/>
            <person name="Simpson J.R."/>
            <person name="Lauterbach L."/>
            <person name="Steele A.D."/>
            <person name="Gui C."/>
            <person name="Meng S."/>
            <person name="Li G."/>
            <person name="Viehrig K."/>
            <person name="Ye F."/>
            <person name="Su P."/>
            <person name="Kiefer A.F."/>
            <person name="Nichols A."/>
            <person name="Cepeda A.J."/>
            <person name="Yan W."/>
            <person name="Fan B."/>
            <person name="Jiang Y."/>
            <person name="Adhikari A."/>
            <person name="Zheng C.-J."/>
            <person name="Schuster L."/>
            <person name="Cowan T.M."/>
            <person name="Smanski M.J."/>
            <person name="Chevrette M.G."/>
            <person name="De Carvalho L.P.S."/>
            <person name="Shen B."/>
        </authorList>
    </citation>
    <scope>NUCLEOTIDE SEQUENCE [LARGE SCALE GENOMIC DNA]</scope>
    <source>
        <strain evidence="3 4">NPDC050403</strain>
    </source>
</reference>
<protein>
    <recommendedName>
        <fullName evidence="5">DUF320 domain-containing protein</fullName>
    </recommendedName>
</protein>
<feature type="signal peptide" evidence="2">
    <location>
        <begin position="1"/>
        <end position="22"/>
    </location>
</feature>
<evidence type="ECO:0000256" key="1">
    <source>
        <dbReference type="SAM" id="MobiDB-lite"/>
    </source>
</evidence>
<keyword evidence="4" id="KW-1185">Reference proteome</keyword>
<name>A0ABV3FL01_9NOCA</name>
<comment type="caution">
    <text evidence="3">The sequence shown here is derived from an EMBL/GenBank/DDBJ whole genome shotgun (WGS) entry which is preliminary data.</text>
</comment>
<feature type="chain" id="PRO_5045297065" description="DUF320 domain-containing protein" evidence="2">
    <location>
        <begin position="23"/>
        <end position="94"/>
    </location>
</feature>